<dbReference type="InterPro" id="IPR002173">
    <property type="entry name" value="Carboh/pur_kinase_PfkB_CS"/>
</dbReference>
<dbReference type="PROSITE" id="PS00583">
    <property type="entry name" value="PFKB_KINASES_1"/>
    <property type="match status" value="1"/>
</dbReference>
<feature type="binding site" evidence="13">
    <location>
        <begin position="220"/>
        <end position="225"/>
    </location>
    <ligand>
        <name>ATP</name>
        <dbReference type="ChEBI" id="CHEBI:30616"/>
    </ligand>
</feature>
<protein>
    <recommendedName>
        <fullName evidence="3 13">Ribokinase</fullName>
        <shortName evidence="13">RK</shortName>
        <ecNumber evidence="2 13">2.7.1.15</ecNumber>
    </recommendedName>
</protein>
<dbReference type="Pfam" id="PF00294">
    <property type="entry name" value="PfkB"/>
    <property type="match status" value="1"/>
</dbReference>
<keyword evidence="4 13" id="KW-0963">Cytoplasm</keyword>
<accession>F3ZRP6</accession>
<keyword evidence="9 13" id="KW-0067">ATP-binding</keyword>
<reference evidence="15 16" key="1">
    <citation type="journal article" date="2011" name="Stand. Genomic Sci.">
        <title>Non-contiguous finished genome sequence of Bacteroides coprosuis type strain (PC139).</title>
        <authorList>
            <person name="Land M."/>
            <person name="Held B."/>
            <person name="Gronow S."/>
            <person name="Abt B."/>
            <person name="Lucas S."/>
            <person name="Del Rio T.G."/>
            <person name="Nolan M."/>
            <person name="Tice H."/>
            <person name="Cheng J.F."/>
            <person name="Pitluck S."/>
            <person name="Liolios K."/>
            <person name="Pagani I."/>
            <person name="Ivanova N."/>
            <person name="Mavromatis K."/>
            <person name="Mikhailova N."/>
            <person name="Pati A."/>
            <person name="Tapia R."/>
            <person name="Han C."/>
            <person name="Goodwin L."/>
            <person name="Chen A."/>
            <person name="Palaniappan K."/>
            <person name="Hauser L."/>
            <person name="Brambilla E.M."/>
            <person name="Rohde M."/>
            <person name="Goker M."/>
            <person name="Detter J.C."/>
            <person name="Woyke T."/>
            <person name="Bristow J."/>
            <person name="Eisen J.A."/>
            <person name="Markowitz V."/>
            <person name="Hugenholtz P."/>
            <person name="Kyrpides N.C."/>
            <person name="Klenk H.P."/>
            <person name="Lapidus A."/>
        </authorList>
    </citation>
    <scope>NUCLEOTIDE SEQUENCE [LARGE SCALE GENOMIC DNA]</scope>
    <source>
        <strain evidence="15 16">DSM 18011</strain>
    </source>
</reference>
<dbReference type="AlphaFoldDB" id="F3ZRP6"/>
<dbReference type="UniPathway" id="UPA00916">
    <property type="reaction ID" value="UER00889"/>
</dbReference>
<name>F3ZRP6_9BACE</name>
<evidence type="ECO:0000313" key="16">
    <source>
        <dbReference type="Proteomes" id="UP000018439"/>
    </source>
</evidence>
<comment type="subunit">
    <text evidence="13">Homodimer.</text>
</comment>
<feature type="binding site" evidence="13">
    <location>
        <position position="140"/>
    </location>
    <ligand>
        <name>substrate</name>
    </ligand>
</feature>
<feature type="binding site" evidence="13">
    <location>
        <position position="248"/>
    </location>
    <ligand>
        <name>K(+)</name>
        <dbReference type="ChEBI" id="CHEBI:29103"/>
    </ligand>
</feature>
<evidence type="ECO:0000313" key="15">
    <source>
        <dbReference type="EMBL" id="EGJ71985.1"/>
    </source>
</evidence>
<dbReference type="GO" id="GO:0005524">
    <property type="term" value="F:ATP binding"/>
    <property type="evidence" value="ECO:0007669"/>
    <property type="project" value="UniProtKB-UniRule"/>
</dbReference>
<comment type="activity regulation">
    <text evidence="13">Activated by a monovalent cation that binds near, but not in, the active site. The most likely occupant of the site in vivo is potassium. Ion binding induces a conformational change that may alter substrate affinity.</text>
</comment>
<keyword evidence="6 13" id="KW-0479">Metal-binding</keyword>
<keyword evidence="11 13" id="KW-0630">Potassium</keyword>
<dbReference type="InterPro" id="IPR029056">
    <property type="entry name" value="Ribokinase-like"/>
</dbReference>
<dbReference type="InterPro" id="IPR002139">
    <property type="entry name" value="Ribo/fructo_kinase"/>
</dbReference>
<dbReference type="Proteomes" id="UP000018439">
    <property type="component" value="Chromosome"/>
</dbReference>
<feature type="binding site" evidence="13">
    <location>
        <position position="282"/>
    </location>
    <ligand>
        <name>K(+)</name>
        <dbReference type="ChEBI" id="CHEBI:29103"/>
    </ligand>
</feature>
<evidence type="ECO:0000256" key="13">
    <source>
        <dbReference type="HAMAP-Rule" id="MF_01987"/>
    </source>
</evidence>
<keyword evidence="7 13" id="KW-0547">Nucleotide-binding</keyword>
<dbReference type="GO" id="GO:0019303">
    <property type="term" value="P:D-ribose catabolic process"/>
    <property type="evidence" value="ECO:0007669"/>
    <property type="project" value="UniProtKB-UniRule"/>
</dbReference>
<feature type="binding site" evidence="13">
    <location>
        <position position="287"/>
    </location>
    <ligand>
        <name>K(+)</name>
        <dbReference type="ChEBI" id="CHEBI:29103"/>
    </ligand>
</feature>
<dbReference type="STRING" id="679937.Bcop_1796"/>
<feature type="binding site" evidence="13">
    <location>
        <position position="252"/>
    </location>
    <ligand>
        <name>substrate</name>
    </ligand>
</feature>
<comment type="cofactor">
    <cofactor evidence="13">
        <name>Mg(2+)</name>
        <dbReference type="ChEBI" id="CHEBI:18420"/>
    </cofactor>
    <text evidence="13">Requires a divalent cation, most likely magnesium in vivo, as an electrophilic catalyst to aid phosphoryl group transfer. It is the chelate of the metal and the nucleotide that is the actual substrate.</text>
</comment>
<keyword evidence="12 13" id="KW-0119">Carbohydrate metabolism</keyword>
<dbReference type="InterPro" id="IPR011611">
    <property type="entry name" value="PfkB_dom"/>
</dbReference>
<feature type="binding site" evidence="13">
    <location>
        <begin position="11"/>
        <end position="13"/>
    </location>
    <ligand>
        <name>substrate</name>
    </ligand>
</feature>
<keyword evidence="16" id="KW-1185">Reference proteome</keyword>
<dbReference type="CDD" id="cd01174">
    <property type="entry name" value="ribokinase"/>
    <property type="match status" value="1"/>
</dbReference>
<evidence type="ECO:0000256" key="6">
    <source>
        <dbReference type="ARBA" id="ARBA00022723"/>
    </source>
</evidence>
<comment type="subcellular location">
    <subcellularLocation>
        <location evidence="13">Cytoplasm</location>
    </subcellularLocation>
</comment>
<dbReference type="NCBIfam" id="NF008353">
    <property type="entry name" value="PRK11142.1"/>
    <property type="match status" value="1"/>
</dbReference>
<dbReference type="HOGENOM" id="CLU_027634_2_2_10"/>
<evidence type="ECO:0000256" key="9">
    <source>
        <dbReference type="ARBA" id="ARBA00022840"/>
    </source>
</evidence>
<dbReference type="PRINTS" id="PR00990">
    <property type="entry name" value="RIBOKINASE"/>
</dbReference>
<feature type="domain" description="Carbohydrate kinase PfkB" evidence="14">
    <location>
        <begin position="1"/>
        <end position="295"/>
    </location>
</feature>
<feature type="binding site" evidence="13">
    <location>
        <begin position="251"/>
        <end position="252"/>
    </location>
    <ligand>
        <name>ATP</name>
        <dbReference type="ChEBI" id="CHEBI:30616"/>
    </ligand>
</feature>
<evidence type="ECO:0000256" key="1">
    <source>
        <dbReference type="ARBA" id="ARBA00005380"/>
    </source>
</evidence>
<feature type="binding site" evidence="13">
    <location>
        <position position="246"/>
    </location>
    <ligand>
        <name>K(+)</name>
        <dbReference type="ChEBI" id="CHEBI:29103"/>
    </ligand>
</feature>
<dbReference type="Gene3D" id="3.40.1190.20">
    <property type="match status" value="1"/>
</dbReference>
<feature type="binding site" evidence="13">
    <location>
        <position position="291"/>
    </location>
    <ligand>
        <name>K(+)</name>
        <dbReference type="ChEBI" id="CHEBI:29103"/>
    </ligand>
</feature>
<evidence type="ECO:0000256" key="12">
    <source>
        <dbReference type="ARBA" id="ARBA00023277"/>
    </source>
</evidence>
<dbReference type="OrthoDB" id="9775849at2"/>
<dbReference type="FunFam" id="3.40.1190.20:FF:000012">
    <property type="entry name" value="Ribokinase"/>
    <property type="match status" value="1"/>
</dbReference>
<dbReference type="PANTHER" id="PTHR10584:SF166">
    <property type="entry name" value="RIBOKINASE"/>
    <property type="match status" value="1"/>
</dbReference>
<dbReference type="HAMAP" id="MF_01987">
    <property type="entry name" value="Ribokinase"/>
    <property type="match status" value="1"/>
</dbReference>
<comment type="similarity">
    <text evidence="13">Belongs to the carbohydrate kinase PfkB family. Ribokinase subfamily.</text>
</comment>
<evidence type="ECO:0000256" key="7">
    <source>
        <dbReference type="ARBA" id="ARBA00022741"/>
    </source>
</evidence>
<dbReference type="GO" id="GO:0046872">
    <property type="term" value="F:metal ion binding"/>
    <property type="evidence" value="ECO:0007669"/>
    <property type="project" value="UniProtKB-KW"/>
</dbReference>
<feature type="binding site" evidence="13">
    <location>
        <begin position="39"/>
        <end position="43"/>
    </location>
    <ligand>
        <name>substrate</name>
    </ligand>
</feature>
<evidence type="ECO:0000256" key="3">
    <source>
        <dbReference type="ARBA" id="ARBA00016943"/>
    </source>
</evidence>
<comment type="catalytic activity">
    <reaction evidence="13">
        <text>D-ribose + ATP = D-ribose 5-phosphate + ADP + H(+)</text>
        <dbReference type="Rhea" id="RHEA:13697"/>
        <dbReference type="ChEBI" id="CHEBI:15378"/>
        <dbReference type="ChEBI" id="CHEBI:30616"/>
        <dbReference type="ChEBI" id="CHEBI:47013"/>
        <dbReference type="ChEBI" id="CHEBI:78346"/>
        <dbReference type="ChEBI" id="CHEBI:456216"/>
        <dbReference type="EC" id="2.7.1.15"/>
    </reaction>
</comment>
<evidence type="ECO:0000256" key="2">
    <source>
        <dbReference type="ARBA" id="ARBA00012035"/>
    </source>
</evidence>
<sequence>MKKITVVGSSNTDMVVKSKRLPLPGETIGGGAFLMNPGGKGANQAVATARLGAKTVFVAKTGNDVFGRKSISTFENEGIDTRFVSSDSTEPSGVALIMVDDHGENSIVVAPGANAKLLPEDIEKAKEEISTSEILLMQLEIPMPAVEAAAQIAYASGVKVVLNPAPVQVLSAELLSKLYLITPNRGEAELLSGIKITGLESAEKAARAIAAKGVQNVIITLGSEGSFILDNGEAYLVKAYEVETVDTTGAGDTFNGAICSALVEGKSMREAVNFASKASAIVVTRMGAQSSIPTRREVDHFKK</sequence>
<dbReference type="GO" id="GO:0005829">
    <property type="term" value="C:cytosol"/>
    <property type="evidence" value="ECO:0007669"/>
    <property type="project" value="TreeGrafter"/>
</dbReference>
<evidence type="ECO:0000256" key="5">
    <source>
        <dbReference type="ARBA" id="ARBA00022679"/>
    </source>
</evidence>
<evidence type="ECO:0000256" key="11">
    <source>
        <dbReference type="ARBA" id="ARBA00022958"/>
    </source>
</evidence>
<dbReference type="SUPFAM" id="SSF53613">
    <property type="entry name" value="Ribokinase-like"/>
    <property type="match status" value="1"/>
</dbReference>
<dbReference type="EC" id="2.7.1.15" evidence="2 13"/>
<dbReference type="InterPro" id="IPR011877">
    <property type="entry name" value="Ribokinase"/>
</dbReference>
<evidence type="ECO:0000256" key="10">
    <source>
        <dbReference type="ARBA" id="ARBA00022842"/>
    </source>
</evidence>
<dbReference type="PANTHER" id="PTHR10584">
    <property type="entry name" value="SUGAR KINASE"/>
    <property type="match status" value="1"/>
</dbReference>
<comment type="caution">
    <text evidence="13">Lacks conserved residue(s) required for the propagation of feature annotation.</text>
</comment>
<comment type="function">
    <text evidence="13">Catalyzes the phosphorylation of ribose at O-5 in a reaction requiring ATP and magnesium. The resulting D-ribose-5-phosphate can then be used either for sythesis of nucleotides, histidine, and tryptophan, or as a component of the pentose phosphate pathway.</text>
</comment>
<dbReference type="GO" id="GO:0004747">
    <property type="term" value="F:ribokinase activity"/>
    <property type="evidence" value="ECO:0007669"/>
    <property type="project" value="UniProtKB-UniRule"/>
</dbReference>
<proteinExistence type="inferred from homology"/>
<comment type="pathway">
    <text evidence="13">Carbohydrate metabolism; D-ribose degradation; D-ribose 5-phosphate from beta-D-ribopyranose: step 2/2.</text>
</comment>
<keyword evidence="10 13" id="KW-0460">Magnesium</keyword>
<evidence type="ECO:0000259" key="14">
    <source>
        <dbReference type="Pfam" id="PF00294"/>
    </source>
</evidence>
<feature type="binding site" evidence="13">
    <location>
        <position position="285"/>
    </location>
    <ligand>
        <name>K(+)</name>
        <dbReference type="ChEBI" id="CHEBI:29103"/>
    </ligand>
</feature>
<dbReference type="NCBIfam" id="TIGR02152">
    <property type="entry name" value="D_ribokin_bact"/>
    <property type="match status" value="1"/>
</dbReference>
<keyword evidence="5 13" id="KW-0808">Transferase</keyword>
<dbReference type="EMBL" id="CM001167">
    <property type="protein sequence ID" value="EGJ71985.1"/>
    <property type="molecule type" value="Genomic_DNA"/>
</dbReference>
<organism evidence="15 16">
    <name type="scientific">Bacteroides coprosuis DSM 18011</name>
    <dbReference type="NCBI Taxonomy" id="679937"/>
    <lineage>
        <taxon>Bacteria</taxon>
        <taxon>Pseudomonadati</taxon>
        <taxon>Bacteroidota</taxon>
        <taxon>Bacteroidia</taxon>
        <taxon>Bacteroidales</taxon>
        <taxon>Bacteroidaceae</taxon>
        <taxon>Bacteroides</taxon>
    </lineage>
</organism>
<keyword evidence="8 13" id="KW-0418">Kinase</keyword>
<feature type="active site" description="Proton acceptor" evidence="13">
    <location>
        <position position="252"/>
    </location>
</feature>
<evidence type="ECO:0000256" key="8">
    <source>
        <dbReference type="ARBA" id="ARBA00022777"/>
    </source>
</evidence>
<dbReference type="eggNOG" id="COG0524">
    <property type="taxonomic scope" value="Bacteria"/>
</dbReference>
<feature type="binding site" evidence="13">
    <location>
        <position position="184"/>
    </location>
    <ligand>
        <name>ATP</name>
        <dbReference type="ChEBI" id="CHEBI:30616"/>
    </ligand>
</feature>
<gene>
    <name evidence="13" type="primary">rbsK</name>
    <name evidence="15" type="ORF">Bcop_1796</name>
</gene>
<comment type="similarity">
    <text evidence="1">Belongs to the carbohydrate kinase pfkB family.</text>
</comment>
<evidence type="ECO:0000256" key="4">
    <source>
        <dbReference type="ARBA" id="ARBA00022490"/>
    </source>
</evidence>